<evidence type="ECO:0000313" key="2">
    <source>
        <dbReference type="EMBL" id="PWN95515.1"/>
    </source>
</evidence>
<reference evidence="2 3" key="1">
    <citation type="journal article" date="2018" name="Mol. Biol. Evol.">
        <title>Broad Genomic Sampling Reveals a Smut Pathogenic Ancestry of the Fungal Clade Ustilaginomycotina.</title>
        <authorList>
            <person name="Kijpornyongpan T."/>
            <person name="Mondo S.J."/>
            <person name="Barry K."/>
            <person name="Sandor L."/>
            <person name="Lee J."/>
            <person name="Lipzen A."/>
            <person name="Pangilinan J."/>
            <person name="LaButti K."/>
            <person name="Hainaut M."/>
            <person name="Henrissat B."/>
            <person name="Grigoriev I.V."/>
            <person name="Spatafora J.W."/>
            <person name="Aime M.C."/>
        </authorList>
    </citation>
    <scope>NUCLEOTIDE SEQUENCE [LARGE SCALE GENOMIC DNA]</scope>
    <source>
        <strain evidence="2 3">MCA 4186</strain>
    </source>
</reference>
<keyword evidence="1" id="KW-0732">Signal</keyword>
<sequence>MLRSIVSVFALVPLALAGLVPRQGPNTYFYGHETDMTSAGNFTLHLAPVSKTFAQQLAGDIQLLPVTGLPADFLKDDEHVLLFSQQYMSDIRQRLAGIDLRIDRLNSFSLIVPFVDAAKDGKTPFSFIQHVYQDQLIPSTVSVLAKIDSEVATFKPKDAAYSQIAPGLFSFQILQGLANAIDGPGPEGPRFEALFEPAPQRSVTAEMFQAIQGQPITYSGDGCTTQTFDWTVPFAEPFFATGDVETYSPLTPTPMQWKGLQSWSSSAVGLAPATVNANFGLSDCGEIARNQSQKA</sequence>
<proteinExistence type="predicted"/>
<organism evidence="2 3">
    <name type="scientific">Tilletiopsis washingtonensis</name>
    <dbReference type="NCBI Taxonomy" id="58919"/>
    <lineage>
        <taxon>Eukaryota</taxon>
        <taxon>Fungi</taxon>
        <taxon>Dikarya</taxon>
        <taxon>Basidiomycota</taxon>
        <taxon>Ustilaginomycotina</taxon>
        <taxon>Exobasidiomycetes</taxon>
        <taxon>Entylomatales</taxon>
        <taxon>Entylomatales incertae sedis</taxon>
        <taxon>Tilletiopsis</taxon>
    </lineage>
</organism>
<dbReference type="RefSeq" id="XP_025595794.1">
    <property type="nucleotide sequence ID" value="XM_025741222.1"/>
</dbReference>
<accession>A0A316Z5M4</accession>
<evidence type="ECO:0000256" key="1">
    <source>
        <dbReference type="SAM" id="SignalP"/>
    </source>
</evidence>
<keyword evidence="3" id="KW-1185">Reference proteome</keyword>
<feature type="chain" id="PRO_5016366171" evidence="1">
    <location>
        <begin position="18"/>
        <end position="295"/>
    </location>
</feature>
<name>A0A316Z5M4_9BASI</name>
<dbReference type="EMBL" id="KZ819304">
    <property type="protein sequence ID" value="PWN95515.1"/>
    <property type="molecule type" value="Genomic_DNA"/>
</dbReference>
<feature type="signal peptide" evidence="1">
    <location>
        <begin position="1"/>
        <end position="17"/>
    </location>
</feature>
<gene>
    <name evidence="2" type="ORF">FA09DRAFT_326640</name>
</gene>
<dbReference type="AlphaFoldDB" id="A0A316Z5M4"/>
<dbReference type="GeneID" id="37268766"/>
<dbReference type="Proteomes" id="UP000245946">
    <property type="component" value="Unassembled WGS sequence"/>
</dbReference>
<protein>
    <submittedName>
        <fullName evidence="2">Uncharacterized protein</fullName>
    </submittedName>
</protein>
<dbReference type="OrthoDB" id="265717at2759"/>
<evidence type="ECO:0000313" key="3">
    <source>
        <dbReference type="Proteomes" id="UP000245946"/>
    </source>
</evidence>